<dbReference type="SUPFAM" id="SSF53383">
    <property type="entry name" value="PLP-dependent transferases"/>
    <property type="match status" value="1"/>
</dbReference>
<organism evidence="10 11">
    <name type="scientific">Fragariocoptes setiger</name>
    <dbReference type="NCBI Taxonomy" id="1670756"/>
    <lineage>
        <taxon>Eukaryota</taxon>
        <taxon>Metazoa</taxon>
        <taxon>Ecdysozoa</taxon>
        <taxon>Arthropoda</taxon>
        <taxon>Chelicerata</taxon>
        <taxon>Arachnida</taxon>
        <taxon>Acari</taxon>
        <taxon>Acariformes</taxon>
        <taxon>Trombidiformes</taxon>
        <taxon>Prostigmata</taxon>
        <taxon>Eupodina</taxon>
        <taxon>Eriophyoidea</taxon>
        <taxon>Phytoptidae</taxon>
        <taxon>Fragariocoptes</taxon>
    </lineage>
</organism>
<dbReference type="PANTHER" id="PTHR13693">
    <property type="entry name" value="CLASS II AMINOTRANSFERASE/8-AMINO-7-OXONONANOATE SYNTHASE"/>
    <property type="match status" value="1"/>
</dbReference>
<evidence type="ECO:0000256" key="5">
    <source>
        <dbReference type="ARBA" id="ARBA00022898"/>
    </source>
</evidence>
<dbReference type="InterPro" id="IPR015421">
    <property type="entry name" value="PyrdxlP-dep_Trfase_major"/>
</dbReference>
<comment type="catalytic activity">
    <reaction evidence="7">
        <text>L-serine + hexadecanoyl-CoA + H(+) = 3-oxosphinganine + CO2 + CoA</text>
        <dbReference type="Rhea" id="RHEA:14761"/>
        <dbReference type="ChEBI" id="CHEBI:15378"/>
        <dbReference type="ChEBI" id="CHEBI:16526"/>
        <dbReference type="ChEBI" id="CHEBI:33384"/>
        <dbReference type="ChEBI" id="CHEBI:57287"/>
        <dbReference type="ChEBI" id="CHEBI:57379"/>
        <dbReference type="ChEBI" id="CHEBI:58299"/>
        <dbReference type="EC" id="2.3.1.50"/>
    </reaction>
</comment>
<sequence length="508" mass="56671">MESARSVKHEKPECPRHMAICCLLGYFLQIAIGYLRDFMCFVGLDKGNHIAVEYNRDGYPPLYRGFENFYVRHFFRRLCHGWSIPIKSVPGAYIDVMDRYSDDHNLTFKYPGTTTRAINMGSYNYLGYAENSGPIVDQVERDLKMYGSSTLSTRAEFGVTETLIELETKMAQFLGAEACLVSGMGFATNSNNIPAIAGGEGTLVLSDEYNHSSLALGCKISGACVRVFKHNDPNDLEMKIRRALLEGNVGRNRDKRHKRGARTSAERKPWKRIIIMVEGIFSMEGSIVNLPAIIRIKKRYKAYLYLDEAHSIGALGKGVVSYFNCNPKDVDILMGTFTKSFGAAGGYIAGSQALIDFLLEKSHGSCYTTTMAAPIARQIIGVVDSLMCPDINGDGARRLRTLADNTRYFRSELKRRGFIVYGSDDSPVVPLVVFAATVVVDIIMEALRHKVAIVGAGYPATPIFEARVRFCLSASHTREMLDEVIDVIDDIGDRFHIKFAQDQYRLKG</sequence>
<keyword evidence="11" id="KW-1185">Reference proteome</keyword>
<reference evidence="10 11" key="1">
    <citation type="submission" date="2020-10" db="EMBL/GenBank/DDBJ databases">
        <authorList>
            <person name="Klimov P.B."/>
            <person name="Dyachkov S.M."/>
            <person name="Chetverikov P.E."/>
        </authorList>
    </citation>
    <scope>NUCLEOTIDE SEQUENCE [LARGE SCALE GENOMIC DNA]</scope>
    <source>
        <strain evidence="10">BMOC 18-1129-001#AD2665</strain>
        <tissue evidence="10">Entire mites</tissue>
    </source>
</reference>
<evidence type="ECO:0000256" key="2">
    <source>
        <dbReference type="ARBA" id="ARBA00008392"/>
    </source>
</evidence>
<dbReference type="InterPro" id="IPR004839">
    <property type="entry name" value="Aminotransferase_I/II_large"/>
</dbReference>
<proteinExistence type="inferred from homology"/>
<evidence type="ECO:0000256" key="1">
    <source>
        <dbReference type="ARBA" id="ARBA00001933"/>
    </source>
</evidence>
<evidence type="ECO:0000256" key="6">
    <source>
        <dbReference type="ARBA" id="ARBA00023315"/>
    </source>
</evidence>
<evidence type="ECO:0000256" key="3">
    <source>
        <dbReference type="ARBA" id="ARBA00013220"/>
    </source>
</evidence>
<dbReference type="Gene3D" id="3.40.640.10">
    <property type="entry name" value="Type I PLP-dependent aspartate aminotransferase-like (Major domain)"/>
    <property type="match status" value="1"/>
</dbReference>
<dbReference type="EMBL" id="JAIFTH010000031">
    <property type="protein sequence ID" value="KAG9511108.1"/>
    <property type="molecule type" value="Genomic_DNA"/>
</dbReference>
<evidence type="ECO:0000256" key="8">
    <source>
        <dbReference type="RuleBase" id="RU003693"/>
    </source>
</evidence>
<dbReference type="InterPro" id="IPR050087">
    <property type="entry name" value="AON_synthase_class-II"/>
</dbReference>
<protein>
    <recommendedName>
        <fullName evidence="3">serine C-palmitoyltransferase</fullName>
        <ecNumber evidence="3">2.3.1.50</ecNumber>
    </recommendedName>
</protein>
<comment type="caution">
    <text evidence="10">The sequence shown here is derived from an EMBL/GenBank/DDBJ whole genome shotgun (WGS) entry which is preliminary data.</text>
</comment>
<feature type="domain" description="Aminotransferase class I/classII large" evidence="9">
    <location>
        <begin position="117"/>
        <end position="488"/>
    </location>
</feature>
<dbReference type="PANTHER" id="PTHR13693:SF3">
    <property type="entry name" value="LD36009P"/>
    <property type="match status" value="1"/>
</dbReference>
<keyword evidence="5 8" id="KW-0663">Pyridoxal phosphate</keyword>
<evidence type="ECO:0000313" key="10">
    <source>
        <dbReference type="EMBL" id="KAG9511108.1"/>
    </source>
</evidence>
<dbReference type="Pfam" id="PF00155">
    <property type="entry name" value="Aminotran_1_2"/>
    <property type="match status" value="1"/>
</dbReference>
<comment type="similarity">
    <text evidence="2 8">Belongs to the class-II pyridoxal-phosphate-dependent aminotransferase family.</text>
</comment>
<dbReference type="PROSITE" id="PS00599">
    <property type="entry name" value="AA_TRANSFER_CLASS_2"/>
    <property type="match status" value="1"/>
</dbReference>
<dbReference type="InterPro" id="IPR015422">
    <property type="entry name" value="PyrdxlP-dep_Trfase_small"/>
</dbReference>
<dbReference type="InterPro" id="IPR001917">
    <property type="entry name" value="Aminotrans_II_pyridoxalP_BS"/>
</dbReference>
<keyword evidence="6" id="KW-0012">Acyltransferase</keyword>
<gene>
    <name evidence="10" type="primary">Sptlc2</name>
    <name evidence="10" type="ORF">GZH46_00340</name>
</gene>
<evidence type="ECO:0000256" key="7">
    <source>
        <dbReference type="ARBA" id="ARBA00048528"/>
    </source>
</evidence>
<name>A0ABQ7SCF1_9ACAR</name>
<evidence type="ECO:0000256" key="4">
    <source>
        <dbReference type="ARBA" id="ARBA00022679"/>
    </source>
</evidence>
<accession>A0ABQ7SCF1</accession>
<evidence type="ECO:0000313" key="11">
    <source>
        <dbReference type="Proteomes" id="UP000825002"/>
    </source>
</evidence>
<comment type="cofactor">
    <cofactor evidence="1 8">
        <name>pyridoxal 5'-phosphate</name>
        <dbReference type="ChEBI" id="CHEBI:597326"/>
    </cofactor>
</comment>
<keyword evidence="4" id="KW-0808">Transferase</keyword>
<feature type="non-terminal residue" evidence="10">
    <location>
        <position position="1"/>
    </location>
</feature>
<dbReference type="EC" id="2.3.1.50" evidence="3"/>
<dbReference type="Proteomes" id="UP000825002">
    <property type="component" value="Unassembled WGS sequence"/>
</dbReference>
<dbReference type="Gene3D" id="3.90.1150.10">
    <property type="entry name" value="Aspartate Aminotransferase, domain 1"/>
    <property type="match status" value="1"/>
</dbReference>
<dbReference type="InterPro" id="IPR015424">
    <property type="entry name" value="PyrdxlP-dep_Trfase"/>
</dbReference>
<evidence type="ECO:0000259" key="9">
    <source>
        <dbReference type="Pfam" id="PF00155"/>
    </source>
</evidence>